<keyword evidence="4 5" id="KW-0413">Isomerase</keyword>
<feature type="domain" description="tRNA pseudouridine synthase II TruB subfamily 2 C-terminal" evidence="7">
    <location>
        <begin position="293"/>
        <end position="325"/>
    </location>
</feature>
<dbReference type="SUPFAM" id="SSF55120">
    <property type="entry name" value="Pseudouridine synthase"/>
    <property type="match status" value="1"/>
</dbReference>
<keyword evidence="10" id="KW-1185">Reference proteome</keyword>
<evidence type="ECO:0000313" key="9">
    <source>
        <dbReference type="EMBL" id="AYD89563.1"/>
    </source>
</evidence>
<dbReference type="InterPro" id="IPR014780">
    <property type="entry name" value="tRNA_psdUridine_synth_TruB"/>
</dbReference>
<dbReference type="PANTHER" id="PTHR13767">
    <property type="entry name" value="TRNA-PSEUDOURIDINE SYNTHASE"/>
    <property type="match status" value="1"/>
</dbReference>
<feature type="active site" description="Nucleophile" evidence="5">
    <location>
        <position position="41"/>
    </location>
</feature>
<evidence type="ECO:0000256" key="5">
    <source>
        <dbReference type="HAMAP-Rule" id="MF_01080"/>
    </source>
</evidence>
<comment type="similarity">
    <text evidence="2 5">Belongs to the pseudouridine synthase TruB family. Type 1 subfamily.</text>
</comment>
<dbReference type="InterPro" id="IPR020103">
    <property type="entry name" value="PsdUridine_synth_cat_dom_sf"/>
</dbReference>
<keyword evidence="3 5" id="KW-0819">tRNA processing</keyword>
<reference evidence="9 10" key="1">
    <citation type="submission" date="2018-09" db="EMBL/GenBank/DDBJ databases">
        <authorList>
            <person name="Li J."/>
        </authorList>
    </citation>
    <scope>NUCLEOTIDE SEQUENCE [LARGE SCALE GENOMIC DNA]</scope>
    <source>
        <strain evidence="9 10">2129</strain>
    </source>
</reference>
<dbReference type="HAMAP" id="MF_01080">
    <property type="entry name" value="TruB_bact"/>
    <property type="match status" value="1"/>
</dbReference>
<comment type="function">
    <text evidence="5">Responsible for synthesis of pseudouridine from uracil-55 in the psi GC loop of transfer RNAs.</text>
</comment>
<dbReference type="Gene3D" id="2.30.130.10">
    <property type="entry name" value="PUA domain"/>
    <property type="match status" value="1"/>
</dbReference>
<feature type="domain" description="Pseudouridine synthase II N-terminal" evidence="6">
    <location>
        <begin position="26"/>
        <end position="186"/>
    </location>
</feature>
<dbReference type="InterPro" id="IPR015225">
    <property type="entry name" value="tRNA_psdUridine_synth_fam2_C"/>
</dbReference>
<comment type="catalytic activity">
    <reaction evidence="1 5">
        <text>uridine(55) in tRNA = pseudouridine(55) in tRNA</text>
        <dbReference type="Rhea" id="RHEA:42532"/>
        <dbReference type="Rhea" id="RHEA-COMP:10101"/>
        <dbReference type="Rhea" id="RHEA-COMP:10102"/>
        <dbReference type="ChEBI" id="CHEBI:65314"/>
        <dbReference type="ChEBI" id="CHEBI:65315"/>
        <dbReference type="EC" id="5.4.99.25"/>
    </reaction>
</comment>
<name>A0ABM6Z3K3_9ACTO</name>
<dbReference type="EMBL" id="CP032514">
    <property type="protein sequence ID" value="AYD89563.1"/>
    <property type="molecule type" value="Genomic_DNA"/>
</dbReference>
<proteinExistence type="inferred from homology"/>
<gene>
    <name evidence="5 9" type="primary">truB</name>
    <name evidence="9" type="ORF">D5R93_04925</name>
</gene>
<evidence type="ECO:0000256" key="4">
    <source>
        <dbReference type="ARBA" id="ARBA00023235"/>
    </source>
</evidence>
<dbReference type="EC" id="5.4.99.25" evidence="5"/>
<evidence type="ECO:0000256" key="1">
    <source>
        <dbReference type="ARBA" id="ARBA00000385"/>
    </source>
</evidence>
<evidence type="ECO:0000259" key="7">
    <source>
        <dbReference type="Pfam" id="PF09142"/>
    </source>
</evidence>
<dbReference type="SUPFAM" id="SSF88697">
    <property type="entry name" value="PUA domain-like"/>
    <property type="match status" value="1"/>
</dbReference>
<dbReference type="Gene3D" id="3.30.2350.10">
    <property type="entry name" value="Pseudouridine synthase"/>
    <property type="match status" value="1"/>
</dbReference>
<feature type="domain" description="tRNA pseudouridylate synthase B C-terminal" evidence="8">
    <location>
        <begin position="187"/>
        <end position="229"/>
    </location>
</feature>
<dbReference type="CDD" id="cd02573">
    <property type="entry name" value="PseudoU_synth_EcTruB"/>
    <property type="match status" value="1"/>
</dbReference>
<dbReference type="NCBIfam" id="TIGR00431">
    <property type="entry name" value="TruB"/>
    <property type="match status" value="1"/>
</dbReference>
<dbReference type="Proteomes" id="UP000273001">
    <property type="component" value="Chromosome"/>
</dbReference>
<evidence type="ECO:0000313" key="10">
    <source>
        <dbReference type="Proteomes" id="UP000273001"/>
    </source>
</evidence>
<dbReference type="PANTHER" id="PTHR13767:SF2">
    <property type="entry name" value="PSEUDOURIDYLATE SYNTHASE TRUB1"/>
    <property type="match status" value="1"/>
</dbReference>
<dbReference type="InterPro" id="IPR002501">
    <property type="entry name" value="PsdUridine_synth_N"/>
</dbReference>
<organism evidence="9 10">
    <name type="scientific">Actinomyces lilanjuaniae</name>
    <dbReference type="NCBI Taxonomy" id="2321394"/>
    <lineage>
        <taxon>Bacteria</taxon>
        <taxon>Bacillati</taxon>
        <taxon>Actinomycetota</taxon>
        <taxon>Actinomycetes</taxon>
        <taxon>Actinomycetales</taxon>
        <taxon>Actinomycetaceae</taxon>
        <taxon>Actinomyces</taxon>
    </lineage>
</organism>
<dbReference type="InterPro" id="IPR015947">
    <property type="entry name" value="PUA-like_sf"/>
</dbReference>
<dbReference type="InterPro" id="IPR036974">
    <property type="entry name" value="PUA_sf"/>
</dbReference>
<dbReference type="Pfam" id="PF16198">
    <property type="entry name" value="TruB_C_2"/>
    <property type="match status" value="1"/>
</dbReference>
<sequence length="328" mass="33897">MAAPDGLVLVDKPQGVTSHDVVGALRRLAATRKVGHAGTLDPMATGLLVLGVGRATRFLTYLVGADKTYEATVRLGQETLTEDAEGPVTASTGCQPQDVLLPRLEQAVAPLTGRIMQVPSAVSAVKVDGRRSYQRVRAGQEVGLAAREVVVHHIGLLGQPRPATARDGTAVVDVDLHVACSSGTYVRALARDLGRALGCGAHLATLRRTSVGPFDCGEAATLEELSVQVEADAASGDPRGLPVLPLGAVARRCLPTVGLTTSQARALGYGQPLEAALLDQAQLPERPVTSKAAQGQDVVAGLDPDGTLVALLARKGTRARPVLVLAPA</sequence>
<evidence type="ECO:0000259" key="8">
    <source>
        <dbReference type="Pfam" id="PF16198"/>
    </source>
</evidence>
<evidence type="ECO:0000256" key="3">
    <source>
        <dbReference type="ARBA" id="ARBA00022694"/>
    </source>
</evidence>
<evidence type="ECO:0000256" key="2">
    <source>
        <dbReference type="ARBA" id="ARBA00005642"/>
    </source>
</evidence>
<evidence type="ECO:0000259" key="6">
    <source>
        <dbReference type="Pfam" id="PF01509"/>
    </source>
</evidence>
<dbReference type="Pfam" id="PF01509">
    <property type="entry name" value="TruB_N"/>
    <property type="match status" value="1"/>
</dbReference>
<protein>
    <recommendedName>
        <fullName evidence="5">tRNA pseudouridine synthase B</fullName>
        <ecNumber evidence="5">5.4.99.25</ecNumber>
    </recommendedName>
    <alternativeName>
        <fullName evidence="5">tRNA pseudouridine(55) synthase</fullName>
        <shortName evidence="5">Psi55 synthase</shortName>
    </alternativeName>
    <alternativeName>
        <fullName evidence="5">tRNA pseudouridylate synthase</fullName>
    </alternativeName>
    <alternativeName>
        <fullName evidence="5">tRNA-uridine isomerase</fullName>
    </alternativeName>
</protein>
<dbReference type="InterPro" id="IPR032819">
    <property type="entry name" value="TruB_C"/>
</dbReference>
<dbReference type="Pfam" id="PF09142">
    <property type="entry name" value="TruB_C"/>
    <property type="match status" value="1"/>
</dbReference>
<accession>A0ABM6Z3K3</accession>